<dbReference type="InterPro" id="IPR006311">
    <property type="entry name" value="TAT_signal"/>
</dbReference>
<dbReference type="EMBL" id="QLLO01000001">
    <property type="protein sequence ID" value="RAJ18100.1"/>
    <property type="molecule type" value="Genomic_DNA"/>
</dbReference>
<dbReference type="PANTHER" id="PTHR43737">
    <property type="entry name" value="BLL7424 PROTEIN"/>
    <property type="match status" value="1"/>
</dbReference>
<dbReference type="PANTHER" id="PTHR43737:SF1">
    <property type="entry name" value="DUF1501 DOMAIN-CONTAINING PROTEIN"/>
    <property type="match status" value="1"/>
</dbReference>
<comment type="caution">
    <text evidence="2">The sequence shown here is derived from an EMBL/GenBank/DDBJ whole genome shotgun (WGS) entry which is preliminary data.</text>
</comment>
<dbReference type="Pfam" id="PF07394">
    <property type="entry name" value="DUF1501"/>
    <property type="match status" value="1"/>
</dbReference>
<dbReference type="AlphaFoldDB" id="A0A327RM26"/>
<organism evidence="2 3">
    <name type="scientific">Olleya aquimaris</name>
    <dbReference type="NCBI Taxonomy" id="639310"/>
    <lineage>
        <taxon>Bacteria</taxon>
        <taxon>Pseudomonadati</taxon>
        <taxon>Bacteroidota</taxon>
        <taxon>Flavobacteriia</taxon>
        <taxon>Flavobacteriales</taxon>
        <taxon>Flavobacteriaceae</taxon>
    </lineage>
</organism>
<accession>A0A327RM26</accession>
<protein>
    <submittedName>
        <fullName evidence="2">Putative secreted protein (Por secretion system target)</fullName>
    </submittedName>
</protein>
<dbReference type="OrthoDB" id="9779968at2"/>
<gene>
    <name evidence="2" type="ORF">LY08_00373</name>
</gene>
<dbReference type="Proteomes" id="UP000248703">
    <property type="component" value="Unassembled WGS sequence"/>
</dbReference>
<proteinExistence type="predicted"/>
<keyword evidence="3" id="KW-1185">Reference proteome</keyword>
<dbReference type="RefSeq" id="WP_111658731.1">
    <property type="nucleotide sequence ID" value="NZ_QLLO01000001.1"/>
</dbReference>
<evidence type="ECO:0000313" key="3">
    <source>
        <dbReference type="Proteomes" id="UP000248703"/>
    </source>
</evidence>
<dbReference type="InterPro" id="IPR026444">
    <property type="entry name" value="Secre_tail"/>
</dbReference>
<sequence>MCETSSNKKLSKAEIHDQEHKNWNRRSFLQALGLVGGGTIMLGGTPITASRPSSLASALSESENDRVLVLIRLKGGNDGLNTIVPIDQYDIYANLRPTLKHNLNSLYNLSADVGIPTSMTDLQSLWGNGAMKVAHGVGYQYNSLSHFRGSDIWASTDAINEEPTGWFGRYFEQLYPDYLVNPPTIPAAVQIGSIGNLIFDGNDSNYAFSVANPQQLETIAQNGTLHDMTNLPGCTYGDQLQFMRGTTNTTFNYAGIIHNAYTSSTNDVTYLNNQFGRQLANVARMIKGNLGTKVYMVTLGGFDTHANQAADHDNLMITLSNTVKQFFDDLAVTGHDQEVLAMTISEFGRRPDENGSLGTDHGAASPLLLFGPGLQGNGFIGNHPSLTTLDNDGNLIYNLDFRQIYATVMQEWLCIDPAVVNQALLGQTYNTVDLGFNCAALTTDDYDIAEGFTHYVLMTGNQTIIKFKNPMTQHTVVKLYDILGKEVTTLKNEMLLAGEHEINVKETAQTRLSTGQYIYRISVGQQHYSKSIIIR</sequence>
<keyword evidence="1" id="KW-0732">Signal</keyword>
<evidence type="ECO:0000256" key="1">
    <source>
        <dbReference type="ARBA" id="ARBA00022729"/>
    </source>
</evidence>
<dbReference type="InterPro" id="IPR010869">
    <property type="entry name" value="DUF1501"/>
</dbReference>
<reference evidence="2 3" key="1">
    <citation type="submission" date="2018-06" db="EMBL/GenBank/DDBJ databases">
        <title>Genomic Encyclopedia of Archaeal and Bacterial Type Strains, Phase II (KMG-II): from individual species to whole genera.</title>
        <authorList>
            <person name="Goeker M."/>
        </authorList>
    </citation>
    <scope>NUCLEOTIDE SEQUENCE [LARGE SCALE GENOMIC DNA]</scope>
    <source>
        <strain evidence="2 3">DSM 24464</strain>
    </source>
</reference>
<evidence type="ECO:0000313" key="2">
    <source>
        <dbReference type="EMBL" id="RAJ18100.1"/>
    </source>
</evidence>
<name>A0A327RM26_9FLAO</name>
<dbReference type="NCBIfam" id="TIGR04183">
    <property type="entry name" value="Por_Secre_tail"/>
    <property type="match status" value="1"/>
</dbReference>
<dbReference type="PROSITE" id="PS51318">
    <property type="entry name" value="TAT"/>
    <property type="match status" value="1"/>
</dbReference>